<gene>
    <name evidence="2" type="ORF">JY500_15960</name>
</gene>
<dbReference type="PANTHER" id="PTHR35936">
    <property type="entry name" value="MEMBRANE-BOUND LYTIC MUREIN TRANSGLYCOSYLASE F"/>
    <property type="match status" value="1"/>
</dbReference>
<evidence type="ECO:0000313" key="3">
    <source>
        <dbReference type="Proteomes" id="UP000663570"/>
    </source>
</evidence>
<evidence type="ECO:0000313" key="2">
    <source>
        <dbReference type="EMBL" id="QSI75961.1"/>
    </source>
</evidence>
<keyword evidence="3" id="KW-1185">Reference proteome</keyword>
<keyword evidence="1" id="KW-0732">Signal</keyword>
<evidence type="ECO:0000256" key="1">
    <source>
        <dbReference type="SAM" id="SignalP"/>
    </source>
</evidence>
<protein>
    <submittedName>
        <fullName evidence="2">Transporter substrate-binding domain-containing protein</fullName>
    </submittedName>
</protein>
<dbReference type="Gene3D" id="3.40.190.10">
    <property type="entry name" value="Periplasmic binding protein-like II"/>
    <property type="match status" value="2"/>
</dbReference>
<dbReference type="EMBL" id="CP071060">
    <property type="protein sequence ID" value="QSI75961.1"/>
    <property type="molecule type" value="Genomic_DNA"/>
</dbReference>
<dbReference type="PANTHER" id="PTHR35936:SF6">
    <property type="entry name" value="AMINO ACID ABC TRANSPORTER SUBSTRATE-BINDING PAAT FAMILY PROTEIN"/>
    <property type="match status" value="1"/>
</dbReference>
<dbReference type="SUPFAM" id="SSF53850">
    <property type="entry name" value="Periplasmic binding protein-like II"/>
    <property type="match status" value="1"/>
</dbReference>
<organism evidence="2 3">
    <name type="scientific">Niveibacterium microcysteis</name>
    <dbReference type="NCBI Taxonomy" id="2811415"/>
    <lineage>
        <taxon>Bacteria</taxon>
        <taxon>Pseudomonadati</taxon>
        <taxon>Pseudomonadota</taxon>
        <taxon>Betaproteobacteria</taxon>
        <taxon>Rhodocyclales</taxon>
        <taxon>Rhodocyclaceae</taxon>
        <taxon>Niveibacterium</taxon>
    </lineage>
</organism>
<feature type="chain" id="PRO_5045855634" evidence="1">
    <location>
        <begin position="28"/>
        <end position="258"/>
    </location>
</feature>
<dbReference type="Proteomes" id="UP000663570">
    <property type="component" value="Chromosome"/>
</dbReference>
<proteinExistence type="predicted"/>
<reference evidence="2 3" key="1">
    <citation type="submission" date="2021-02" db="EMBL/GenBank/DDBJ databases">
        <title>Niveibacterium changnyeongensis HC41.</title>
        <authorList>
            <person name="Kang M."/>
        </authorList>
    </citation>
    <scope>NUCLEOTIDE SEQUENCE [LARGE SCALE GENOMIC DNA]</scope>
    <source>
        <strain evidence="2 3">HC41</strain>
    </source>
</reference>
<dbReference type="PROSITE" id="PS51257">
    <property type="entry name" value="PROKAR_LIPOPROTEIN"/>
    <property type="match status" value="1"/>
</dbReference>
<name>A0ABX7M4V8_9RHOO</name>
<dbReference type="RefSeq" id="WP_206253782.1">
    <property type="nucleotide sequence ID" value="NZ_CP071060.1"/>
</dbReference>
<feature type="signal peptide" evidence="1">
    <location>
        <begin position="1"/>
        <end position="27"/>
    </location>
</feature>
<sequence>MRHTRSYTFHIALVALGCMLAIPPAHAAPPLRVAQLESLRYPLVEVDAQGKVSGGLLKTLGDRIAEKLGTSAQHSLWSRRRTEAAVLAGDADIACYLSPIWSDEARDGLWSIPVLPQIERVVALRGKRLPSQAPQDFKGLRVAIMLGYHYPAIQGLFDAKAAQPVEETRVDNLFRLLLTDRADVLITSEAEIEGQFRQFPAQRERFEVGKQAFTTVDTQCLVSPKSPWSLTQVNAALKALVSSGEIGRLAARYGLSMR</sequence>
<accession>A0ABX7M4V8</accession>